<dbReference type="PANTHER" id="PTHR31126:SF1">
    <property type="entry name" value="TYROSINE SPECIFIC PROTEIN PHOSPHATASES DOMAIN-CONTAINING PROTEIN"/>
    <property type="match status" value="1"/>
</dbReference>
<dbReference type="Pfam" id="PF13350">
    <property type="entry name" value="Y_phosphatase3"/>
    <property type="match status" value="1"/>
</dbReference>
<keyword evidence="2" id="KW-0732">Signal</keyword>
<dbReference type="PANTHER" id="PTHR31126">
    <property type="entry name" value="TYROSINE-PROTEIN PHOSPHATASE"/>
    <property type="match status" value="1"/>
</dbReference>
<gene>
    <name evidence="4" type="ORF">O0R41_05620</name>
</gene>
<dbReference type="Proteomes" id="UP001185984">
    <property type="component" value="Unassembled WGS sequence"/>
</dbReference>
<evidence type="ECO:0000313" key="4">
    <source>
        <dbReference type="EMBL" id="MDV5823075.1"/>
    </source>
</evidence>
<dbReference type="InterPro" id="IPR000387">
    <property type="entry name" value="Tyr_Pase_dom"/>
</dbReference>
<dbReference type="Gene3D" id="3.90.190.10">
    <property type="entry name" value="Protein tyrosine phosphatase superfamily"/>
    <property type="match status" value="1"/>
</dbReference>
<evidence type="ECO:0000256" key="1">
    <source>
        <dbReference type="ARBA" id="ARBA00009580"/>
    </source>
</evidence>
<feature type="chain" id="PRO_5047376351" evidence="2">
    <location>
        <begin position="26"/>
        <end position="302"/>
    </location>
</feature>
<evidence type="ECO:0000256" key="2">
    <source>
        <dbReference type="SAM" id="SignalP"/>
    </source>
</evidence>
<evidence type="ECO:0000313" key="5">
    <source>
        <dbReference type="Proteomes" id="UP001185984"/>
    </source>
</evidence>
<keyword evidence="5" id="KW-1185">Reference proteome</keyword>
<dbReference type="InterPro" id="IPR026893">
    <property type="entry name" value="Tyr/Ser_Pase_IphP-type"/>
</dbReference>
<sequence length="302" mass="32776">MRSNILMRAGLIGLGGLILPAAALAQAQPATQPAPQAAPAAAPAADAAHQRVLPLEGGQNFRDLGGYRTTDGRMVKWGVLMRSGAMSRLTEKDFAYLASLGLKTVVDFRDTRERTSEPVNWPADAKPQVFTKDYALDNGMFMNLLMKPGLSAEQAKQAMATFYRDVPNVFADQYRTLFDQLLASDGAVAFNCTAGKDRTGVAAAILLSVLGVDRETAIQDYLLSNRYYRPLPPKAGDPALAMFSKLSPEVRQALMGVDRSFIENAFATMDAYPGGIKGYYREKLGLDDLKIARLQAKYLTAA</sequence>
<comment type="similarity">
    <text evidence="1">Belongs to the protein-tyrosine phosphatase family.</text>
</comment>
<dbReference type="RefSeq" id="WP_317516100.1">
    <property type="nucleotide sequence ID" value="NZ_JAPTHD010000001.1"/>
</dbReference>
<accession>A0ABU3ZUB1</accession>
<organism evidence="4 5">
    <name type="scientific">Sphingobium naphthae</name>
    <dbReference type="NCBI Taxonomy" id="1886786"/>
    <lineage>
        <taxon>Bacteria</taxon>
        <taxon>Pseudomonadati</taxon>
        <taxon>Pseudomonadota</taxon>
        <taxon>Alphaproteobacteria</taxon>
        <taxon>Sphingomonadales</taxon>
        <taxon>Sphingomonadaceae</taxon>
        <taxon>Sphingobium</taxon>
    </lineage>
</organism>
<dbReference type="SUPFAM" id="SSF52799">
    <property type="entry name" value="(Phosphotyrosine protein) phosphatases II"/>
    <property type="match status" value="1"/>
</dbReference>
<proteinExistence type="inferred from homology"/>
<dbReference type="InterPro" id="IPR029021">
    <property type="entry name" value="Prot-tyrosine_phosphatase-like"/>
</dbReference>
<evidence type="ECO:0000259" key="3">
    <source>
        <dbReference type="PROSITE" id="PS50056"/>
    </source>
</evidence>
<protein>
    <submittedName>
        <fullName evidence="4">Tyrosine-protein phosphatase</fullName>
    </submittedName>
</protein>
<feature type="domain" description="Tyrosine specific protein phosphatases" evidence="3">
    <location>
        <begin position="168"/>
        <end position="230"/>
    </location>
</feature>
<feature type="signal peptide" evidence="2">
    <location>
        <begin position="1"/>
        <end position="25"/>
    </location>
</feature>
<dbReference type="EMBL" id="JAPTHD010000001">
    <property type="protein sequence ID" value="MDV5823075.1"/>
    <property type="molecule type" value="Genomic_DNA"/>
</dbReference>
<reference evidence="5" key="1">
    <citation type="journal article" date="2022" name="J Environ Chem Eng">
        <title>Biodegradation of petroleum oil using a constructed nonpathogenic and heavy metal-tolerant bacterial consortium isolated from marine sponges.</title>
        <authorList>
            <person name="Dechsakulwatana C."/>
            <person name="Rungsihiranrut A."/>
            <person name="Muangchinda C."/>
            <person name="Ningthoujam R."/>
            <person name="Klankeo P."/>
            <person name="Pinyakong O."/>
        </authorList>
    </citation>
    <scope>NUCLEOTIDE SEQUENCE [LARGE SCALE GENOMIC DNA]</scope>
    <source>
        <strain evidence="5">MO2-4</strain>
    </source>
</reference>
<dbReference type="PROSITE" id="PS50056">
    <property type="entry name" value="TYR_PHOSPHATASE_2"/>
    <property type="match status" value="1"/>
</dbReference>
<name>A0ABU3ZUB1_9SPHN</name>
<comment type="caution">
    <text evidence="4">The sequence shown here is derived from an EMBL/GenBank/DDBJ whole genome shotgun (WGS) entry which is preliminary data.</text>
</comment>